<evidence type="ECO:0000256" key="2">
    <source>
        <dbReference type="ARBA" id="ARBA00053793"/>
    </source>
</evidence>
<dbReference type="RefSeq" id="WP_053232526.1">
    <property type="nucleotide sequence ID" value="NZ_CP011125.1"/>
</dbReference>
<evidence type="ECO:0000256" key="4">
    <source>
        <dbReference type="ARBA" id="ARBA00070403"/>
    </source>
</evidence>
<dbReference type="Pfam" id="PF04362">
    <property type="entry name" value="Iron_traffic"/>
    <property type="match status" value="1"/>
</dbReference>
<accession>A0A0F6W1Q9</accession>
<dbReference type="NCBIfam" id="NF003817">
    <property type="entry name" value="PRK05408.1"/>
    <property type="match status" value="1"/>
</dbReference>
<evidence type="ECO:0000256" key="3">
    <source>
        <dbReference type="ARBA" id="ARBA00061679"/>
    </source>
</evidence>
<proteinExistence type="inferred from homology"/>
<dbReference type="Gene3D" id="1.10.3880.10">
    <property type="entry name" value="Fe(II) trafficking protein YggX"/>
    <property type="match status" value="1"/>
</dbReference>
<comment type="similarity">
    <text evidence="3 5">Belongs to the Fe(2+)-trafficking protein family.</text>
</comment>
<evidence type="ECO:0000256" key="1">
    <source>
        <dbReference type="ARBA" id="ARBA00023004"/>
    </source>
</evidence>
<dbReference type="STRING" id="927083.DB32_002417"/>
<keyword evidence="1 5" id="KW-0408">Iron</keyword>
<dbReference type="GO" id="GO:0034599">
    <property type="term" value="P:cellular response to oxidative stress"/>
    <property type="evidence" value="ECO:0007669"/>
    <property type="project" value="TreeGrafter"/>
</dbReference>
<protein>
    <recommendedName>
        <fullName evidence="4 5">Probable Fe(2+)-trafficking protein</fullName>
    </recommendedName>
</protein>
<evidence type="ECO:0000313" key="6">
    <source>
        <dbReference type="EMBL" id="AKF05268.1"/>
    </source>
</evidence>
<dbReference type="InterPro" id="IPR007457">
    <property type="entry name" value="Fe_traffick_prot_YggX"/>
</dbReference>
<comment type="function">
    <text evidence="2">Could be a mediator in iron transactions between iron acquisition and iron-requiring processes, such as synthesis and/or repair of Fe-S clusters in biosynthetic enzymes. Necessary to maintain high levels of aconitase under oxidative stress.</text>
</comment>
<dbReference type="PIRSF" id="PIRSF029827">
    <property type="entry name" value="Fe_traffic_YggX"/>
    <property type="match status" value="1"/>
</dbReference>
<dbReference type="EMBL" id="CP011125">
    <property type="protein sequence ID" value="AKF05268.1"/>
    <property type="molecule type" value="Genomic_DNA"/>
</dbReference>
<dbReference type="SUPFAM" id="SSF111148">
    <property type="entry name" value="YggX-like"/>
    <property type="match status" value="1"/>
</dbReference>
<reference evidence="6 7" key="1">
    <citation type="submission" date="2015-03" db="EMBL/GenBank/DDBJ databases">
        <title>Genome assembly of Sandaracinus amylolyticus DSM 53668.</title>
        <authorList>
            <person name="Sharma G."/>
            <person name="Subramanian S."/>
        </authorList>
    </citation>
    <scope>NUCLEOTIDE SEQUENCE [LARGE SCALE GENOMIC DNA]</scope>
    <source>
        <strain evidence="6 7">DSM 53668</strain>
    </source>
</reference>
<dbReference type="HAMAP" id="MF_00686">
    <property type="entry name" value="Fe_traffic_YggX"/>
    <property type="match status" value="1"/>
</dbReference>
<dbReference type="Proteomes" id="UP000034883">
    <property type="component" value="Chromosome"/>
</dbReference>
<dbReference type="KEGG" id="samy:DB32_002417"/>
<sequence length="94" mass="10753">MRMVQCVKLGREAEGLDRPPFPNELGKRVYENVSKEAWKQWIAHSTMLINEYRLELSSKQATEFLLKQCEEFFFGAGGAKPEGYVPPSESGEKK</sequence>
<dbReference type="PANTHER" id="PTHR36965">
    <property type="entry name" value="FE(2+)-TRAFFICKING PROTEIN-RELATED"/>
    <property type="match status" value="1"/>
</dbReference>
<dbReference type="PANTHER" id="PTHR36965:SF1">
    <property type="entry name" value="FE(2+)-TRAFFICKING PROTEIN-RELATED"/>
    <property type="match status" value="1"/>
</dbReference>
<evidence type="ECO:0000313" key="7">
    <source>
        <dbReference type="Proteomes" id="UP000034883"/>
    </source>
</evidence>
<dbReference type="FunFam" id="1.10.3880.10:FF:000001">
    <property type="entry name" value="Probable Fe(2+)-trafficking protein"/>
    <property type="match status" value="1"/>
</dbReference>
<organism evidence="6 7">
    <name type="scientific">Sandaracinus amylolyticus</name>
    <dbReference type="NCBI Taxonomy" id="927083"/>
    <lineage>
        <taxon>Bacteria</taxon>
        <taxon>Pseudomonadati</taxon>
        <taxon>Myxococcota</taxon>
        <taxon>Polyangia</taxon>
        <taxon>Polyangiales</taxon>
        <taxon>Sandaracinaceae</taxon>
        <taxon>Sandaracinus</taxon>
    </lineage>
</organism>
<evidence type="ECO:0000256" key="5">
    <source>
        <dbReference type="HAMAP-Rule" id="MF_00686"/>
    </source>
</evidence>
<name>A0A0F6W1Q9_9BACT</name>
<dbReference type="AlphaFoldDB" id="A0A0F6W1Q9"/>
<gene>
    <name evidence="6" type="ORF">DB32_002417</name>
</gene>
<dbReference type="InterPro" id="IPR036766">
    <property type="entry name" value="Fe_traffick_prot_YggX_sf"/>
</dbReference>
<dbReference type="GO" id="GO:0005506">
    <property type="term" value="F:iron ion binding"/>
    <property type="evidence" value="ECO:0007669"/>
    <property type="project" value="UniProtKB-UniRule"/>
</dbReference>
<dbReference type="GO" id="GO:0005829">
    <property type="term" value="C:cytosol"/>
    <property type="evidence" value="ECO:0007669"/>
    <property type="project" value="TreeGrafter"/>
</dbReference>
<keyword evidence="7" id="KW-1185">Reference proteome</keyword>
<dbReference type="OrthoDB" id="9804318at2"/>